<keyword evidence="3" id="KW-1185">Reference proteome</keyword>
<feature type="region of interest" description="Disordered" evidence="1">
    <location>
        <begin position="23"/>
        <end position="50"/>
    </location>
</feature>
<gene>
    <name evidence="2" type="ORF">A4U43_C07F9160</name>
</gene>
<dbReference type="Gramene" id="ONK62887">
    <property type="protein sequence ID" value="ONK62887"/>
    <property type="gene ID" value="A4U43_C07F9160"/>
</dbReference>
<protein>
    <submittedName>
        <fullName evidence="2">Uncharacterized protein</fullName>
    </submittedName>
</protein>
<reference evidence="3" key="1">
    <citation type="journal article" date="2017" name="Nat. Commun.">
        <title>The asparagus genome sheds light on the origin and evolution of a young Y chromosome.</title>
        <authorList>
            <person name="Harkess A."/>
            <person name="Zhou J."/>
            <person name="Xu C."/>
            <person name="Bowers J.E."/>
            <person name="Van der Hulst R."/>
            <person name="Ayyampalayam S."/>
            <person name="Mercati F."/>
            <person name="Riccardi P."/>
            <person name="McKain M.R."/>
            <person name="Kakrana A."/>
            <person name="Tang H."/>
            <person name="Ray J."/>
            <person name="Groenendijk J."/>
            <person name="Arikit S."/>
            <person name="Mathioni S.M."/>
            <person name="Nakano M."/>
            <person name="Shan H."/>
            <person name="Telgmann-Rauber A."/>
            <person name="Kanno A."/>
            <person name="Yue Z."/>
            <person name="Chen H."/>
            <person name="Li W."/>
            <person name="Chen Y."/>
            <person name="Xu X."/>
            <person name="Zhang Y."/>
            <person name="Luo S."/>
            <person name="Chen H."/>
            <person name="Gao J."/>
            <person name="Mao Z."/>
            <person name="Pires J.C."/>
            <person name="Luo M."/>
            <person name="Kudrna D."/>
            <person name="Wing R.A."/>
            <person name="Meyers B.C."/>
            <person name="Yi K."/>
            <person name="Kong H."/>
            <person name="Lavrijsen P."/>
            <person name="Sunseri F."/>
            <person name="Falavigna A."/>
            <person name="Ye Y."/>
            <person name="Leebens-Mack J.H."/>
            <person name="Chen G."/>
        </authorList>
    </citation>
    <scope>NUCLEOTIDE SEQUENCE [LARGE SCALE GENOMIC DNA]</scope>
    <source>
        <strain evidence="3">cv. DH0086</strain>
    </source>
</reference>
<name>A0A5P1ECF6_ASPOF</name>
<feature type="compositionally biased region" description="Basic and acidic residues" evidence="1">
    <location>
        <begin position="25"/>
        <end position="36"/>
    </location>
</feature>
<evidence type="ECO:0000256" key="1">
    <source>
        <dbReference type="SAM" id="MobiDB-lite"/>
    </source>
</evidence>
<proteinExistence type="predicted"/>
<accession>A0A5P1ECF6</accession>
<organism evidence="2 3">
    <name type="scientific">Asparagus officinalis</name>
    <name type="common">Garden asparagus</name>
    <dbReference type="NCBI Taxonomy" id="4686"/>
    <lineage>
        <taxon>Eukaryota</taxon>
        <taxon>Viridiplantae</taxon>
        <taxon>Streptophyta</taxon>
        <taxon>Embryophyta</taxon>
        <taxon>Tracheophyta</taxon>
        <taxon>Spermatophyta</taxon>
        <taxon>Magnoliopsida</taxon>
        <taxon>Liliopsida</taxon>
        <taxon>Asparagales</taxon>
        <taxon>Asparagaceae</taxon>
        <taxon>Asparagoideae</taxon>
        <taxon>Asparagus</taxon>
    </lineage>
</organism>
<dbReference type="EMBL" id="CM007387">
    <property type="protein sequence ID" value="ONK62887.1"/>
    <property type="molecule type" value="Genomic_DNA"/>
</dbReference>
<sequence>MKASKNSKFRELLSCLPVPDYPNRAIEREGKGEPDPIHSPPREGCISESNTREDKEEWMWAAHRGRDGGQTKLRPGPRTKTHDYVLVSVASAGAVGQVVGELAKLYRCYLVGSASANQKVVSFKDPRDACAAIAAESYKTWLEHETRTDDITLIIVHIKDMGNLDSAEEVNQISLRPSPMTYGEGYRFQSTGTVTFHARRGSSITELQAFSDFTATERSPACVALSQFHQNPSSYIQPATTIQTTTARKH</sequence>
<dbReference type="Gene3D" id="3.40.50.720">
    <property type="entry name" value="NAD(P)-binding Rossmann-like Domain"/>
    <property type="match status" value="1"/>
</dbReference>
<evidence type="ECO:0000313" key="2">
    <source>
        <dbReference type="EMBL" id="ONK62887.1"/>
    </source>
</evidence>
<dbReference type="AlphaFoldDB" id="A0A5P1ECF6"/>
<evidence type="ECO:0000313" key="3">
    <source>
        <dbReference type="Proteomes" id="UP000243459"/>
    </source>
</evidence>
<dbReference type="Proteomes" id="UP000243459">
    <property type="component" value="Chromosome 7"/>
</dbReference>